<accession>A0A2A4I5M8</accession>
<keyword evidence="2" id="KW-1185">Reference proteome</keyword>
<comment type="caution">
    <text evidence="1">The sequence shown here is derived from an EMBL/GenBank/DDBJ whole genome shotgun (WGS) entry which is preliminary data.</text>
</comment>
<proteinExistence type="predicted"/>
<protein>
    <submittedName>
        <fullName evidence="1">Uncharacterized protein</fullName>
    </submittedName>
</protein>
<evidence type="ECO:0000313" key="1">
    <source>
        <dbReference type="EMBL" id="PCG13082.1"/>
    </source>
</evidence>
<dbReference type="Proteomes" id="UP000218323">
    <property type="component" value="Unassembled WGS sequence"/>
</dbReference>
<dbReference type="AlphaFoldDB" id="A0A2A4I5M8"/>
<name>A0A2A4I5M8_9SPHN</name>
<organism evidence="1 2">
    <name type="scientific">Sphingomonas adhaesiva</name>
    <dbReference type="NCBI Taxonomy" id="28212"/>
    <lineage>
        <taxon>Bacteria</taxon>
        <taxon>Pseudomonadati</taxon>
        <taxon>Pseudomonadota</taxon>
        <taxon>Alphaproteobacteria</taxon>
        <taxon>Sphingomonadales</taxon>
        <taxon>Sphingomonadaceae</taxon>
        <taxon>Sphingomonas</taxon>
    </lineage>
</organism>
<evidence type="ECO:0000313" key="2">
    <source>
        <dbReference type="Proteomes" id="UP000218323"/>
    </source>
</evidence>
<sequence length="192" mass="21532">MMARAPLLSATSLRFLQMADISVREFLAGFRMRSGGECLYLFVPSYQSPPVVRKSRSHGGRGDFMSTGSGRIMLTYHTDRFSYVEEPIHAGPDLDKPDVRLTLWDRTVPDTILTVLPGRRLIDLIGTDHFLGTKSTRIVDATILTYPGSTALRLHLVPLWHAAARALPMMELQARRGRMSLKGMMERDAACR</sequence>
<reference evidence="1 2" key="1">
    <citation type="submission" date="2017-09" db="EMBL/GenBank/DDBJ databases">
        <title>Sphingomonas adhaesiva DSM 7418, whole genome shotgun sequence.</title>
        <authorList>
            <person name="Feng G."/>
            <person name="Zhu H."/>
        </authorList>
    </citation>
    <scope>NUCLEOTIDE SEQUENCE [LARGE SCALE GENOMIC DNA]</scope>
    <source>
        <strain evidence="1 2">DSM 7418</strain>
    </source>
</reference>
<gene>
    <name evidence="1" type="ORF">COA07_16345</name>
</gene>
<dbReference type="EMBL" id="NWVC01000013">
    <property type="protein sequence ID" value="PCG13082.1"/>
    <property type="molecule type" value="Genomic_DNA"/>
</dbReference>